<evidence type="ECO:0000313" key="2">
    <source>
        <dbReference type="EMBL" id="TIB09194.1"/>
    </source>
</evidence>
<dbReference type="AlphaFoldDB" id="A0A4T0HZ00"/>
<feature type="compositionally biased region" description="Polar residues" evidence="1">
    <location>
        <begin position="854"/>
        <end position="878"/>
    </location>
</feature>
<feature type="compositionally biased region" description="Low complexity" evidence="1">
    <location>
        <begin position="934"/>
        <end position="960"/>
    </location>
</feature>
<feature type="compositionally biased region" description="Polar residues" evidence="1">
    <location>
        <begin position="560"/>
        <end position="581"/>
    </location>
</feature>
<feature type="compositionally biased region" description="Acidic residues" evidence="1">
    <location>
        <begin position="389"/>
        <end position="401"/>
    </location>
</feature>
<reference evidence="2 3" key="1">
    <citation type="submission" date="2019-03" db="EMBL/GenBank/DDBJ databases">
        <title>Sequencing 23 genomes of Wallemia ichthyophaga.</title>
        <authorList>
            <person name="Gostincar C."/>
        </authorList>
    </citation>
    <scope>NUCLEOTIDE SEQUENCE [LARGE SCALE GENOMIC DNA]</scope>
    <source>
        <strain evidence="2 3">EXF-8621</strain>
    </source>
</reference>
<feature type="region of interest" description="Disordered" evidence="1">
    <location>
        <begin position="997"/>
        <end position="1093"/>
    </location>
</feature>
<feature type="compositionally biased region" description="Basic and acidic residues" evidence="1">
    <location>
        <begin position="403"/>
        <end position="414"/>
    </location>
</feature>
<dbReference type="Proteomes" id="UP000306954">
    <property type="component" value="Unassembled WGS sequence"/>
</dbReference>
<feature type="compositionally biased region" description="Polar residues" evidence="1">
    <location>
        <begin position="1022"/>
        <end position="1038"/>
    </location>
</feature>
<dbReference type="EMBL" id="SPOF01000045">
    <property type="protein sequence ID" value="TIB09194.1"/>
    <property type="molecule type" value="Genomic_DNA"/>
</dbReference>
<accession>A0A4T0HZ00</accession>
<protein>
    <submittedName>
        <fullName evidence="2">Uncharacterized protein</fullName>
    </submittedName>
</protein>
<feature type="region of interest" description="Disordered" evidence="1">
    <location>
        <begin position="708"/>
        <end position="883"/>
    </location>
</feature>
<evidence type="ECO:0000313" key="3">
    <source>
        <dbReference type="Proteomes" id="UP000306954"/>
    </source>
</evidence>
<comment type="caution">
    <text evidence="2">The sequence shown here is derived from an EMBL/GenBank/DDBJ whole genome shotgun (WGS) entry which is preliminary data.</text>
</comment>
<sequence>MSQQIPLERVRQTQATFVSRNAASHLCSDVRSVGVSLECLATLNSLLDEILARVLAHAHSFRLALLRRAILDVIGVSFGQNAITEAEMKLQVSYPLGSYYSGGGNENGNGKLGQFPLDDAFNTLRYNAILKSKYSDPGLQSLTLAATLETKLYESLSNHVLDLGSIPVAGIYMSGVLECVTETICADIATVVVRSSTKHEARLEDLYDAIQGENDHVNSVIQGMLMKDEIELKVNQAEERRRSITSQVSAISRISQATQGNRVGKSRPPSIDTAQSNTMHRHSSSIGARLFSGLHTPVSATSRDSRDSTDSTTIAGRRSSSYLRKLKNTPEICETESADKKIFDNILNNKDTVKLSLTPTTVHTQKASNMSYAHAANTIHTIDTLNEDHELDDSDEVDSLSEEIGRKPNKKESLIDFLNSTPPWENGGGRVPHNPHQSHHSLPSSVDDEQHGRTPGLSNFSRDLIAFLNTEPPGGTPKPLNEKKSTNKFKSIFKGKGGGGSGGSVASTGSGSVESHNNKKTANKISVPASVLHTAASSNGLNGLGGAGSVSSARSTSLGHTSAMSNARTTTAPKSSFSTLRYSEPDRQSAYSEEAGSGAGAGIGVSNSSCPPPILTNGYGHTPPAPAPAPTQTTEKLPPIQSPLPMSTSFTRSPSPQLSLSASVSPASYVHMQQSQQQQLPIASTSSAIADQYAAAVLRRTQSTHQNLNLNSANGSANANANANTNTNNNNNTNASANLTPPLPSLPSYTRPSSPKAEEVYGTHSPCSRSHSTSQSLRRDGKPSPIRKPVPALDSGGEVGEEIEGGGRHMTQRANEGRGHNGAQQHNQKQTQTQTQKQTQKNDSQTEKDKHDSTSTNERYSTAVQTASRASSQTPYSQHTRDTDDAYIHKGTLVKMHNILAHAQTADECRLYLDAFLKSVKVAMPQEEEDGAEGEVVSGASGVSGSSASARMSGASRASMQPQQTTGELSHHADINEVGVSGTGSAIVSASAIPMSISEDRREDDDEHTQSPSRQAVEIDHASSQSSLPHLVGQQGSSDEMDEVDNADEKERPIRYTYTHTHSPTEMSTPGATPITTPITPTATSPYRSDNRTSEDNFVTKWLMGDSQAHTGNGIQVEITDSGV</sequence>
<evidence type="ECO:0000256" key="1">
    <source>
        <dbReference type="SAM" id="MobiDB-lite"/>
    </source>
</evidence>
<feature type="compositionally biased region" description="Basic and acidic residues" evidence="1">
    <location>
        <begin position="844"/>
        <end position="853"/>
    </location>
</feature>
<feature type="region of interest" description="Disordered" evidence="1">
    <location>
        <begin position="928"/>
        <end position="969"/>
    </location>
</feature>
<feature type="compositionally biased region" description="Low complexity" evidence="1">
    <location>
        <begin position="824"/>
        <end position="843"/>
    </location>
</feature>
<feature type="compositionally biased region" description="Polar residues" evidence="1">
    <location>
        <begin position="765"/>
        <end position="776"/>
    </location>
</feature>
<feature type="compositionally biased region" description="Low complexity" evidence="1">
    <location>
        <begin position="708"/>
        <end position="755"/>
    </location>
</feature>
<feature type="compositionally biased region" description="Polar residues" evidence="1">
    <location>
        <begin position="1058"/>
        <end position="1067"/>
    </location>
</feature>
<feature type="region of interest" description="Disordered" evidence="1">
    <location>
        <begin position="388"/>
        <end position="519"/>
    </location>
</feature>
<feature type="compositionally biased region" description="Low complexity" evidence="1">
    <location>
        <begin position="1068"/>
        <end position="1086"/>
    </location>
</feature>
<name>A0A4T0HZ00_WALIC</name>
<feature type="region of interest" description="Disordered" evidence="1">
    <location>
        <begin position="547"/>
        <end position="634"/>
    </location>
</feature>
<gene>
    <name evidence="2" type="ORF">E3P90_03368</name>
</gene>
<feature type="region of interest" description="Disordered" evidence="1">
    <location>
        <begin position="255"/>
        <end position="316"/>
    </location>
</feature>
<proteinExistence type="predicted"/>
<feature type="compositionally biased region" description="Low complexity" evidence="1">
    <location>
        <begin position="549"/>
        <end position="559"/>
    </location>
</feature>
<organism evidence="2 3">
    <name type="scientific">Wallemia ichthyophaga</name>
    <dbReference type="NCBI Taxonomy" id="245174"/>
    <lineage>
        <taxon>Eukaryota</taxon>
        <taxon>Fungi</taxon>
        <taxon>Dikarya</taxon>
        <taxon>Basidiomycota</taxon>
        <taxon>Wallemiomycotina</taxon>
        <taxon>Wallemiomycetes</taxon>
        <taxon>Wallemiales</taxon>
        <taxon>Wallemiaceae</taxon>
        <taxon>Wallemia</taxon>
    </lineage>
</organism>